<dbReference type="InterPro" id="IPR012908">
    <property type="entry name" value="PGAP1-ab_dom-like"/>
</dbReference>
<gene>
    <name evidence="2" type="ORF">JF537_13760</name>
</gene>
<evidence type="ECO:0000313" key="3">
    <source>
        <dbReference type="Proteomes" id="UP000664578"/>
    </source>
</evidence>
<dbReference type="EMBL" id="JAEMWV010000006">
    <property type="protein sequence ID" value="MBN8252641.1"/>
    <property type="molecule type" value="Genomic_DNA"/>
</dbReference>
<dbReference type="InterPro" id="IPR029058">
    <property type="entry name" value="AB_hydrolase_fold"/>
</dbReference>
<sequence length="498" mass="55019">MKIGENGMRRLFMLMMVFWLVVPLNTQAGGFGGKDDPSGVPGQWYVGNTPASVDPAKPVVVFVHGFNSSSNTWWEGNDMYNTAYQNGYQTAFIDVHPDKNMWTNGPILKQKFEEIYRHFGNKKLVVVAHSKGGIDTQNALVHQGAYPYVSNLITLSSPHHGSQLADLAYSSWTSWLTGILGSQNDATYSLQTGYMKNYRAQTDSHANRLKNPIYTFGGTSWGSFGSSLYFGGVYLNSYGQNDGAVTVTSSRLPYGREVRVGSWDHSTVKSSATFNLFKPYLTTTQALSTSKISALEAMQHEESSSIYRGGEFTSSGVQEFTVEESAANMEVDWLSNQKMNDIELVSPTGKVYKKAVRTIDEGVFKGAHHHMFQVSSPEAGKWKVQAKHKKAAYFLNVSVKSGLNDDIELQNVTASSVDVIHSGDVAKADATLNIKKNGKVVKKQQKDMKKNQQFNAAFAEEGVYNITADIKGQTKDGKPFERTIVKSIYVDAKGKVFE</sequence>
<evidence type="ECO:0000313" key="2">
    <source>
        <dbReference type="EMBL" id="MBN8252641.1"/>
    </source>
</evidence>
<feature type="domain" description="GPI inositol-deacylase PGAP1-like alpha/beta" evidence="1">
    <location>
        <begin position="115"/>
        <end position="164"/>
    </location>
</feature>
<dbReference type="Gene3D" id="3.40.50.1820">
    <property type="entry name" value="alpha/beta hydrolase"/>
    <property type="match status" value="1"/>
</dbReference>
<dbReference type="Proteomes" id="UP000664578">
    <property type="component" value="Unassembled WGS sequence"/>
</dbReference>
<dbReference type="GO" id="GO:0016788">
    <property type="term" value="F:hydrolase activity, acting on ester bonds"/>
    <property type="evidence" value="ECO:0007669"/>
    <property type="project" value="InterPro"/>
</dbReference>
<reference evidence="2" key="1">
    <citation type="submission" date="2020-12" db="EMBL/GenBank/DDBJ databases">
        <title>PHA producing bacteria isolated from mangrove.</title>
        <authorList>
            <person name="Zheng W."/>
            <person name="Yu S."/>
            <person name="Huang Y."/>
        </authorList>
    </citation>
    <scope>NUCLEOTIDE SEQUENCE</scope>
    <source>
        <strain evidence="2">GN22-4</strain>
    </source>
</reference>
<dbReference type="AlphaFoldDB" id="A0A8I1MGW8"/>
<accession>A0A8I1MGW8</accession>
<name>A0A8I1MGW8_9BACI</name>
<dbReference type="PANTHER" id="PTHR37946">
    <property type="entry name" value="SLL1969 PROTEIN"/>
    <property type="match status" value="1"/>
</dbReference>
<proteinExistence type="predicted"/>
<evidence type="ECO:0000259" key="1">
    <source>
        <dbReference type="Pfam" id="PF07819"/>
    </source>
</evidence>
<comment type="caution">
    <text evidence="2">The sequence shown here is derived from an EMBL/GenBank/DDBJ whole genome shotgun (WGS) entry which is preliminary data.</text>
</comment>
<dbReference type="Pfam" id="PF07819">
    <property type="entry name" value="PGAP1"/>
    <property type="match status" value="1"/>
</dbReference>
<protein>
    <recommendedName>
        <fullName evidence="1">GPI inositol-deacylase PGAP1-like alpha/beta domain-containing protein</fullName>
    </recommendedName>
</protein>
<dbReference type="PANTHER" id="PTHR37946:SF1">
    <property type="entry name" value="SLL1969 PROTEIN"/>
    <property type="match status" value="1"/>
</dbReference>
<organism evidence="2 3">
    <name type="scientific">Priestia flexa</name>
    <dbReference type="NCBI Taxonomy" id="86664"/>
    <lineage>
        <taxon>Bacteria</taxon>
        <taxon>Bacillati</taxon>
        <taxon>Bacillota</taxon>
        <taxon>Bacilli</taxon>
        <taxon>Bacillales</taxon>
        <taxon>Bacillaceae</taxon>
        <taxon>Priestia</taxon>
    </lineage>
</organism>
<dbReference type="SUPFAM" id="SSF53474">
    <property type="entry name" value="alpha/beta-Hydrolases"/>
    <property type="match status" value="1"/>
</dbReference>